<feature type="transmembrane region" description="Helical" evidence="1">
    <location>
        <begin position="300"/>
        <end position="323"/>
    </location>
</feature>
<sequence length="453" mass="51944">MYSIQIKIRKWMERQPDWVFALVVSLAAFLTYSCMYAFRKPFTVGVFEGMSFWGVDYKIWLISSQVIGYTLSKFLGIKYIAELKANSRAAYILILVGIAEVALLLFWLVPKPYNVIFMFFNGLPLGMIWGVVFSYLEGRRLTELLGAGLSASFIIASGVVKSVGKWVIVDLHVSEFAMPFLTGLFFALPLVLSVFLLDCIPPPTAEDERLRTKRLPMNRTERKAFLHKFYWGIILLVTTYTFLTIFRELRDNFSVEIWKSLGYENDPAIFTVAELPVALFTLLSLALITFVRSNYKAFNLILFIIFVGFLLIIAATLLFNSHVIGGTPWMIIVGIGLYLGYVPFNAFLYERLISSFKYISNIGFVIYVSDAFGYLGSLGVTFYKNFFSSQIRWIDFFSQAGLWLSVLGLTLTTLSYFYFRNKYYQFKTDKENEQHEFTGEPLSVADSRAIIYK</sequence>
<protein>
    <recommendedName>
        <fullName evidence="4">MFS transporter</fullName>
    </recommendedName>
</protein>
<dbReference type="RefSeq" id="WP_013443759.1">
    <property type="nucleotide sequence ID" value="NC_014734.1"/>
</dbReference>
<feature type="transmembrane region" description="Helical" evidence="1">
    <location>
        <begin position="267"/>
        <end position="288"/>
    </location>
</feature>
<dbReference type="STRING" id="694427.Palpr_0228"/>
<name>E4T109_PALPW</name>
<keyword evidence="1" id="KW-1133">Transmembrane helix</keyword>
<feature type="transmembrane region" description="Helical" evidence="1">
    <location>
        <begin position="176"/>
        <end position="197"/>
    </location>
</feature>
<dbReference type="HOGENOM" id="CLU_609286_0_0_10"/>
<dbReference type="PROSITE" id="PS51257">
    <property type="entry name" value="PROKAR_LIPOPROTEIN"/>
    <property type="match status" value="1"/>
</dbReference>
<feature type="transmembrane region" description="Helical" evidence="1">
    <location>
        <begin position="400"/>
        <end position="419"/>
    </location>
</feature>
<dbReference type="InterPro" id="IPR043745">
    <property type="entry name" value="DUF5690"/>
</dbReference>
<evidence type="ECO:0008006" key="4">
    <source>
        <dbReference type="Google" id="ProtNLM"/>
    </source>
</evidence>
<reference key="1">
    <citation type="submission" date="2010-11" db="EMBL/GenBank/DDBJ databases">
        <title>The complete genome of Paludibacter propionicigenes DSM 17365.</title>
        <authorList>
            <consortium name="US DOE Joint Genome Institute (JGI-PGF)"/>
            <person name="Lucas S."/>
            <person name="Copeland A."/>
            <person name="Lapidus A."/>
            <person name="Bruce D."/>
            <person name="Goodwin L."/>
            <person name="Pitluck S."/>
            <person name="Kyrpides N."/>
            <person name="Mavromatis K."/>
            <person name="Ivanova N."/>
            <person name="Munk A.C."/>
            <person name="Brettin T."/>
            <person name="Detter J.C."/>
            <person name="Han C."/>
            <person name="Tapia R."/>
            <person name="Land M."/>
            <person name="Hauser L."/>
            <person name="Markowitz V."/>
            <person name="Cheng J.-F."/>
            <person name="Hugenholtz P."/>
            <person name="Woyke T."/>
            <person name="Wu D."/>
            <person name="Gronow S."/>
            <person name="Wellnitz S."/>
            <person name="Brambilla E."/>
            <person name="Klenk H.-P."/>
            <person name="Eisen J.A."/>
        </authorList>
    </citation>
    <scope>NUCLEOTIDE SEQUENCE</scope>
    <source>
        <strain>WB4</strain>
    </source>
</reference>
<keyword evidence="1" id="KW-0472">Membrane</keyword>
<dbReference type="KEGG" id="ppn:Palpr_0228"/>
<dbReference type="AlphaFoldDB" id="E4T109"/>
<keyword evidence="1" id="KW-0812">Transmembrane</keyword>
<dbReference type="Proteomes" id="UP000008718">
    <property type="component" value="Chromosome"/>
</dbReference>
<reference evidence="2 3" key="2">
    <citation type="journal article" date="2011" name="Stand. Genomic Sci.">
        <title>Complete genome sequence of Paludibacter propionicigenes type strain (WB4).</title>
        <authorList>
            <person name="Gronow S."/>
            <person name="Munk C."/>
            <person name="Lapidus A."/>
            <person name="Nolan M."/>
            <person name="Lucas S."/>
            <person name="Hammon N."/>
            <person name="Deshpande S."/>
            <person name="Cheng J.F."/>
            <person name="Tapia R."/>
            <person name="Han C."/>
            <person name="Goodwin L."/>
            <person name="Pitluck S."/>
            <person name="Liolios K."/>
            <person name="Ivanova N."/>
            <person name="Mavromatis K."/>
            <person name="Mikhailova N."/>
            <person name="Pati A."/>
            <person name="Chen A."/>
            <person name="Palaniappan K."/>
            <person name="Land M."/>
            <person name="Hauser L."/>
            <person name="Chang Y.J."/>
            <person name="Jeffries C.D."/>
            <person name="Brambilla E."/>
            <person name="Rohde M."/>
            <person name="Goker M."/>
            <person name="Detter J.C."/>
            <person name="Woyke T."/>
            <person name="Bristow J."/>
            <person name="Eisen J.A."/>
            <person name="Markowitz V."/>
            <person name="Hugenholtz P."/>
            <person name="Kyrpides N.C."/>
            <person name="Klenk H.P."/>
        </authorList>
    </citation>
    <scope>NUCLEOTIDE SEQUENCE [LARGE SCALE GENOMIC DNA]</scope>
    <source>
        <strain evidence="3">DSM 17365 / JCM 13257 / WB4</strain>
    </source>
</reference>
<dbReference type="EMBL" id="CP002345">
    <property type="protein sequence ID" value="ADQ78390.1"/>
    <property type="molecule type" value="Genomic_DNA"/>
</dbReference>
<dbReference type="Pfam" id="PF18943">
    <property type="entry name" value="DUF5690"/>
    <property type="match status" value="1"/>
</dbReference>
<dbReference type="InterPro" id="IPR036259">
    <property type="entry name" value="MFS_trans_sf"/>
</dbReference>
<feature type="transmembrane region" description="Helical" evidence="1">
    <location>
        <begin position="115"/>
        <end position="136"/>
    </location>
</feature>
<feature type="transmembrane region" description="Helical" evidence="1">
    <location>
        <begin position="59"/>
        <end position="77"/>
    </location>
</feature>
<feature type="transmembrane region" description="Helical" evidence="1">
    <location>
        <begin position="329"/>
        <end position="349"/>
    </location>
</feature>
<evidence type="ECO:0000313" key="2">
    <source>
        <dbReference type="EMBL" id="ADQ78390.1"/>
    </source>
</evidence>
<dbReference type="eggNOG" id="ENOG502Z7UP">
    <property type="taxonomic scope" value="Bacteria"/>
</dbReference>
<feature type="transmembrane region" description="Helical" evidence="1">
    <location>
        <begin position="229"/>
        <end position="247"/>
    </location>
</feature>
<feature type="transmembrane region" description="Helical" evidence="1">
    <location>
        <begin position="89"/>
        <end position="109"/>
    </location>
</feature>
<evidence type="ECO:0000313" key="3">
    <source>
        <dbReference type="Proteomes" id="UP000008718"/>
    </source>
</evidence>
<evidence type="ECO:0000256" key="1">
    <source>
        <dbReference type="SAM" id="Phobius"/>
    </source>
</evidence>
<organism evidence="2 3">
    <name type="scientific">Paludibacter propionicigenes (strain DSM 17365 / JCM 13257 / WB4)</name>
    <dbReference type="NCBI Taxonomy" id="694427"/>
    <lineage>
        <taxon>Bacteria</taxon>
        <taxon>Pseudomonadati</taxon>
        <taxon>Bacteroidota</taxon>
        <taxon>Bacteroidia</taxon>
        <taxon>Bacteroidales</taxon>
        <taxon>Paludibacteraceae</taxon>
        <taxon>Paludibacter</taxon>
    </lineage>
</organism>
<feature type="transmembrane region" description="Helical" evidence="1">
    <location>
        <begin position="143"/>
        <end position="164"/>
    </location>
</feature>
<keyword evidence="3" id="KW-1185">Reference proteome</keyword>
<feature type="transmembrane region" description="Helical" evidence="1">
    <location>
        <begin position="361"/>
        <end position="380"/>
    </location>
</feature>
<proteinExistence type="predicted"/>
<gene>
    <name evidence="2" type="ordered locus">Palpr_0228</name>
</gene>
<accession>E4T109</accession>
<feature type="transmembrane region" description="Helical" evidence="1">
    <location>
        <begin position="20"/>
        <end position="39"/>
    </location>
</feature>
<dbReference type="SUPFAM" id="SSF103473">
    <property type="entry name" value="MFS general substrate transporter"/>
    <property type="match status" value="1"/>
</dbReference>